<proteinExistence type="predicted"/>
<protein>
    <submittedName>
        <fullName evidence="1">Uncharacterized protein</fullName>
    </submittedName>
</protein>
<dbReference type="Proteomes" id="UP000037237">
    <property type="component" value="Unassembled WGS sequence"/>
</dbReference>
<sequence>MAPKLLCMNGLTLILISVRKMWFTVEKEELKRMGIVLQELGLSYTETLEVLHEMSKDANRAQKLWRGEKKSKLIKLALTLITFPEPTPISETVGAAVLVAGLIQNRIKKSTLHVEDVYKTFQDVNNDILKIREFRK</sequence>
<gene>
    <name evidence="1" type="ORF">AC477_05275</name>
</gene>
<accession>A0A0M0BN96</accession>
<dbReference type="EMBL" id="LFWU01000136">
    <property type="protein sequence ID" value="KON30042.1"/>
    <property type="molecule type" value="Genomic_DNA"/>
</dbReference>
<comment type="caution">
    <text evidence="1">The sequence shown here is derived from an EMBL/GenBank/DDBJ whole genome shotgun (WGS) entry which is preliminary data.</text>
</comment>
<name>A0A0M0BN96_9ARCH</name>
<organism evidence="1 2">
    <name type="scientific">miscellaneous Crenarchaeota group-1 archaeon SG8-32-1</name>
    <dbReference type="NCBI Taxonomy" id="1685124"/>
    <lineage>
        <taxon>Archaea</taxon>
        <taxon>Candidatus Bathyarchaeota</taxon>
        <taxon>MCG-1</taxon>
    </lineage>
</organism>
<reference evidence="1 2" key="1">
    <citation type="submission" date="2015-06" db="EMBL/GenBank/DDBJ databases">
        <title>New insights into the roles of widespread benthic archaea in carbon and nitrogen cycling.</title>
        <authorList>
            <person name="Lazar C.S."/>
            <person name="Baker B.J."/>
            <person name="Seitz K.W."/>
            <person name="Hyde A.S."/>
            <person name="Dick G.J."/>
            <person name="Hinrichs K.-U."/>
            <person name="Teske A.P."/>
        </authorList>
    </citation>
    <scope>NUCLEOTIDE SEQUENCE [LARGE SCALE GENOMIC DNA]</scope>
    <source>
        <strain evidence="1">SG8-32-1</strain>
    </source>
</reference>
<evidence type="ECO:0000313" key="1">
    <source>
        <dbReference type="EMBL" id="KON30042.1"/>
    </source>
</evidence>
<dbReference type="AlphaFoldDB" id="A0A0M0BN96"/>
<evidence type="ECO:0000313" key="2">
    <source>
        <dbReference type="Proteomes" id="UP000037237"/>
    </source>
</evidence>